<dbReference type="InterPro" id="IPR018289">
    <property type="entry name" value="MULE_transposase_dom"/>
</dbReference>
<dbReference type="PANTHER" id="PTHR31973:SF184">
    <property type="entry name" value="OS02G0685500 PROTEIN"/>
    <property type="match status" value="1"/>
</dbReference>
<evidence type="ECO:0000259" key="6">
    <source>
        <dbReference type="PROSITE" id="PS50966"/>
    </source>
</evidence>
<proteinExistence type="predicted"/>
<protein>
    <recommendedName>
        <fullName evidence="6">SWIM-type domain-containing protein</fullName>
    </recommendedName>
</protein>
<evidence type="ECO:0000256" key="2">
    <source>
        <dbReference type="ARBA" id="ARBA00022771"/>
    </source>
</evidence>
<dbReference type="Pfam" id="PF04434">
    <property type="entry name" value="SWIM"/>
    <property type="match status" value="1"/>
</dbReference>
<organism evidence="7 8">
    <name type="scientific">Setaria italica</name>
    <name type="common">Foxtail millet</name>
    <name type="synonym">Panicum italicum</name>
    <dbReference type="NCBI Taxonomy" id="4555"/>
    <lineage>
        <taxon>Eukaryota</taxon>
        <taxon>Viridiplantae</taxon>
        <taxon>Streptophyta</taxon>
        <taxon>Embryophyta</taxon>
        <taxon>Tracheophyta</taxon>
        <taxon>Spermatophyta</taxon>
        <taxon>Magnoliopsida</taxon>
        <taxon>Liliopsida</taxon>
        <taxon>Poales</taxon>
        <taxon>Poaceae</taxon>
        <taxon>PACMAD clade</taxon>
        <taxon>Panicoideae</taxon>
        <taxon>Panicodae</taxon>
        <taxon>Paniceae</taxon>
        <taxon>Cenchrinae</taxon>
        <taxon>Setaria</taxon>
    </lineage>
</organism>
<reference evidence="7" key="2">
    <citation type="submission" date="2018-08" db="UniProtKB">
        <authorList>
            <consortium name="EnsemblPlants"/>
        </authorList>
    </citation>
    <scope>IDENTIFICATION</scope>
    <source>
        <strain evidence="7">Yugu1</strain>
    </source>
</reference>
<evidence type="ECO:0000256" key="4">
    <source>
        <dbReference type="PROSITE-ProRule" id="PRU00325"/>
    </source>
</evidence>
<evidence type="ECO:0000313" key="8">
    <source>
        <dbReference type="Proteomes" id="UP000004995"/>
    </source>
</evidence>
<dbReference type="PANTHER" id="PTHR31973">
    <property type="entry name" value="POLYPROTEIN, PUTATIVE-RELATED"/>
    <property type="match status" value="1"/>
</dbReference>
<feature type="compositionally biased region" description="Acidic residues" evidence="5">
    <location>
        <begin position="1076"/>
        <end position="1095"/>
    </location>
</feature>
<accession>K3YLM3</accession>
<keyword evidence="2 4" id="KW-0863">Zinc-finger</keyword>
<evidence type="ECO:0000313" key="7">
    <source>
        <dbReference type="EnsemblPlants" id="KQL01388"/>
    </source>
</evidence>
<dbReference type="EMBL" id="AGNK02003721">
    <property type="status" value="NOT_ANNOTATED_CDS"/>
    <property type="molecule type" value="Genomic_DNA"/>
</dbReference>
<evidence type="ECO:0000256" key="3">
    <source>
        <dbReference type="ARBA" id="ARBA00022833"/>
    </source>
</evidence>
<feature type="region of interest" description="Disordered" evidence="5">
    <location>
        <begin position="886"/>
        <end position="910"/>
    </location>
</feature>
<dbReference type="AlphaFoldDB" id="K3YLM3"/>
<dbReference type="Proteomes" id="UP000004995">
    <property type="component" value="Unassembled WGS sequence"/>
</dbReference>
<feature type="domain" description="SWIM-type" evidence="6">
    <location>
        <begin position="627"/>
        <end position="659"/>
    </location>
</feature>
<dbReference type="EnsemblPlants" id="KQL01388">
    <property type="protein sequence ID" value="KQL01388"/>
    <property type="gene ID" value="SETIT_015147mg"/>
</dbReference>
<keyword evidence="1" id="KW-0479">Metal-binding</keyword>
<dbReference type="PROSITE" id="PS50966">
    <property type="entry name" value="ZF_SWIM"/>
    <property type="match status" value="1"/>
</dbReference>
<feature type="region of interest" description="Disordered" evidence="5">
    <location>
        <begin position="1057"/>
        <end position="1113"/>
    </location>
</feature>
<dbReference type="InParanoid" id="K3YLM3"/>
<dbReference type="SMART" id="SM00575">
    <property type="entry name" value="ZnF_PMZ"/>
    <property type="match status" value="1"/>
</dbReference>
<dbReference type="InterPro" id="IPR006564">
    <property type="entry name" value="Znf_PMZ"/>
</dbReference>
<dbReference type="Pfam" id="PF10536">
    <property type="entry name" value="PMD"/>
    <property type="match status" value="2"/>
</dbReference>
<evidence type="ECO:0000256" key="1">
    <source>
        <dbReference type="ARBA" id="ARBA00022723"/>
    </source>
</evidence>
<dbReference type="Pfam" id="PF10551">
    <property type="entry name" value="MULE"/>
    <property type="match status" value="1"/>
</dbReference>
<feature type="compositionally biased region" description="Basic residues" evidence="5">
    <location>
        <begin position="899"/>
        <end position="910"/>
    </location>
</feature>
<dbReference type="InterPro" id="IPR019557">
    <property type="entry name" value="AminoTfrase-like_pln_mobile"/>
</dbReference>
<dbReference type="HOGENOM" id="CLU_006767_3_0_1"/>
<sequence length="1113" mass="127347">MNESIEFFEGPPSFTDLVDRVMRKYGCRVDEMSLRGRFDCGKARAHYVLMKLASDANWKHYKDVVHEANVACDANWKHYKDVVHEANVAYLEVIVEIVRMPGPNVVLRVEVAVVNRNECGFDLAIANDDFPNNIFERDEATIDDDNVSMGSEDCEFEEDGVVGVEDISMVHKAICESSMVNSEGTSFGESPVIKKGMKFNSLEELKFLLADYAVRLHRPFSVVHSDKNLRYNVMCKQGCHWHVWSRLISSTGQWGISNVVQPHTCCSSQPKQVHIQCTAKYLGRCILGIIRKDSETSVPSLVESIFAFSGYRVKYSKAWRVKQHVVALLWGDWKESYGMVPRVLTAIVYYNPGVKWFIDSCGMMHPDNGVLKHILQRVFWCFLQCSEAFQHCRPVILVDGTFLTGKYKGTLMMAVRVDPEQQLVPLAFALAESENNESWSWFMKLVRRHVLGPSQIVCMISDRHHGLLNCAKDHMDGFPPLVHRWCTRHFAANMSRRQKSDRVIGKLKTLCKVHTEREFSEKLEDLVKDLNDDAKEWLKGMRWGIMTTNYSESLNAVFKGIRSRPVSGIIEYSFEKCNAYFVDRWQKAELRSVQHLAETYGPERMVYSIRSCGTNNIGGESHGGRHYRVDLNEVSCTCNVPQLLHLPCSHFITACKARGLNYESPLYMSLLYSREYTVRIWELSIQSYLDPSQWPAYEGVGYVPNPNLMRNKVGRRQKKRFTGDMDVSQGRLSADYGTGIAHAAIEILKARNLGRTVIGRVLRTIGYARCSYFAWMAAPAYPLLESAYDLQHRAHHLADLNERVGFLDLAVHVVAGVPPMDGPLLTAMVDRWRPETHTFLLPFGEMTITMQDVAMILDLPLEGHPMMRIIQNENWRDMVEMHIGIRPPEPEDGDNSKKNSGHVHPVRGNPHRRYRAYTNELDVVTQHQVEWKPYDREQLSQIVFSPTCYRDRELWRCTTPMILYYVVEFHMLHRVMRQFGRMQPCPPLELSTSQQLHRYAGINNYWRLFDTSDVYDTVTRYGIQPERAPLHDYMGQQLARLANEAGVVMERAVGSGDDLLRQRSRGKAPASPQASEDSEGEQSEDDDPTYGEELEISSMIDAPPVTQTQGESS</sequence>
<dbReference type="eggNOG" id="ENOG502QSE3">
    <property type="taxonomic scope" value="Eukaryota"/>
</dbReference>
<keyword evidence="3" id="KW-0862">Zinc</keyword>
<name>K3YLM3_SETIT</name>
<dbReference type="Gramene" id="KQL01388">
    <property type="protein sequence ID" value="KQL01388"/>
    <property type="gene ID" value="SETIT_015147mg"/>
</dbReference>
<dbReference type="GO" id="GO:0008270">
    <property type="term" value="F:zinc ion binding"/>
    <property type="evidence" value="ECO:0007669"/>
    <property type="project" value="UniProtKB-KW"/>
</dbReference>
<reference evidence="8" key="1">
    <citation type="journal article" date="2012" name="Nat. Biotechnol.">
        <title>Reference genome sequence of the model plant Setaria.</title>
        <authorList>
            <person name="Bennetzen J.L."/>
            <person name="Schmutz J."/>
            <person name="Wang H."/>
            <person name="Percifield R."/>
            <person name="Hawkins J."/>
            <person name="Pontaroli A.C."/>
            <person name="Estep M."/>
            <person name="Feng L."/>
            <person name="Vaughn J.N."/>
            <person name="Grimwood J."/>
            <person name="Jenkins J."/>
            <person name="Barry K."/>
            <person name="Lindquist E."/>
            <person name="Hellsten U."/>
            <person name="Deshpande S."/>
            <person name="Wang X."/>
            <person name="Wu X."/>
            <person name="Mitros T."/>
            <person name="Triplett J."/>
            <person name="Yang X."/>
            <person name="Ye C.Y."/>
            <person name="Mauro-Herrera M."/>
            <person name="Wang L."/>
            <person name="Li P."/>
            <person name="Sharma M."/>
            <person name="Sharma R."/>
            <person name="Ronald P.C."/>
            <person name="Panaud O."/>
            <person name="Kellogg E.A."/>
            <person name="Brutnell T.P."/>
            <person name="Doust A.N."/>
            <person name="Tuskan G.A."/>
            <person name="Rokhsar D."/>
            <person name="Devos K.M."/>
        </authorList>
    </citation>
    <scope>NUCLEOTIDE SEQUENCE [LARGE SCALE GENOMIC DNA]</scope>
    <source>
        <strain evidence="8">cv. Yugu1</strain>
    </source>
</reference>
<keyword evidence="8" id="KW-1185">Reference proteome</keyword>
<evidence type="ECO:0000256" key="5">
    <source>
        <dbReference type="SAM" id="MobiDB-lite"/>
    </source>
</evidence>
<dbReference type="InterPro" id="IPR007527">
    <property type="entry name" value="Znf_SWIM"/>
</dbReference>